<sequence>MNVFHVLNRFLASTGGVLLVVYEFLRIYKSDINPIYDNLYMLDNPYVPFSSFMLLSLTYLFLNMFSFSKNSMSNNLRGFLGCFLVSYSFLFFINQVYICFEYNKINSPKLAVSIYLCVYMFLYLCSLCIESLRSFSKKKVIKEKQQAAIKIEV</sequence>
<keyword evidence="1" id="KW-0472">Membrane</keyword>
<dbReference type="AlphaFoldDB" id="A0A1D3RIC3"/>
<evidence type="ECO:0000313" key="2">
    <source>
        <dbReference type="EMBL" id="SCN44706.1"/>
    </source>
</evidence>
<keyword evidence="1" id="KW-1133">Transmembrane helix</keyword>
<proteinExistence type="predicted"/>
<name>A0A1D3RIC3_PLAMA</name>
<accession>A0A1D3RIC3</accession>
<dbReference type="OrthoDB" id="371538at2759"/>
<feature type="transmembrane region" description="Helical" evidence="1">
    <location>
        <begin position="45"/>
        <end position="66"/>
    </location>
</feature>
<dbReference type="Proteomes" id="UP000219813">
    <property type="component" value="Chromosome 10"/>
</dbReference>
<evidence type="ECO:0000313" key="3">
    <source>
        <dbReference type="Proteomes" id="UP000219813"/>
    </source>
</evidence>
<feature type="transmembrane region" description="Helical" evidence="1">
    <location>
        <begin position="110"/>
        <end position="129"/>
    </location>
</feature>
<feature type="transmembrane region" description="Helical" evidence="1">
    <location>
        <begin position="78"/>
        <end position="98"/>
    </location>
</feature>
<reference evidence="2 3" key="1">
    <citation type="submission" date="2016-06" db="EMBL/GenBank/DDBJ databases">
        <authorList>
            <consortium name="Pathogen Informatics"/>
        </authorList>
    </citation>
    <scope>NUCLEOTIDE SEQUENCE [LARGE SCALE GENOMIC DNA]</scope>
</reference>
<dbReference type="VEuPathDB" id="PlasmoDB:PmUG01_10020400"/>
<feature type="transmembrane region" description="Helical" evidence="1">
    <location>
        <begin position="7"/>
        <end position="25"/>
    </location>
</feature>
<evidence type="ECO:0000256" key="1">
    <source>
        <dbReference type="SAM" id="Phobius"/>
    </source>
</evidence>
<dbReference type="RefSeq" id="XP_028861979.1">
    <property type="nucleotide sequence ID" value="XM_029005385.1"/>
</dbReference>
<dbReference type="OMA" id="NSTYLCI"/>
<organism evidence="2 3">
    <name type="scientific">Plasmodium malariae</name>
    <dbReference type="NCBI Taxonomy" id="5858"/>
    <lineage>
        <taxon>Eukaryota</taxon>
        <taxon>Sar</taxon>
        <taxon>Alveolata</taxon>
        <taxon>Apicomplexa</taxon>
        <taxon>Aconoidasida</taxon>
        <taxon>Haemosporida</taxon>
        <taxon>Plasmodiidae</taxon>
        <taxon>Plasmodium</taxon>
        <taxon>Plasmodium (Plasmodium)</taxon>
    </lineage>
</organism>
<keyword evidence="3" id="KW-1185">Reference proteome</keyword>
<dbReference type="GeneID" id="39869204"/>
<gene>
    <name evidence="2" type="primary">PmUG01_10020400</name>
    <name evidence="2" type="ORF">PMUG01_10020400</name>
</gene>
<dbReference type="EMBL" id="LT594631">
    <property type="protein sequence ID" value="SCN44706.1"/>
    <property type="molecule type" value="Genomic_DNA"/>
</dbReference>
<keyword evidence="1" id="KW-0812">Transmembrane</keyword>
<dbReference type="KEGG" id="pmal:PMUG01_10020400"/>
<protein>
    <submittedName>
        <fullName evidence="2">Uncharacterized protein</fullName>
    </submittedName>
</protein>